<evidence type="ECO:0000313" key="2">
    <source>
        <dbReference type="EMBL" id="RYU96247.1"/>
    </source>
</evidence>
<feature type="chain" id="PRO_5020390226" evidence="1">
    <location>
        <begin position="17"/>
        <end position="304"/>
    </location>
</feature>
<protein>
    <submittedName>
        <fullName evidence="2">Uncharacterized protein</fullName>
    </submittedName>
</protein>
<dbReference type="EMBL" id="SEWF01000009">
    <property type="protein sequence ID" value="RYU96247.1"/>
    <property type="molecule type" value="Genomic_DNA"/>
</dbReference>
<reference evidence="2 3" key="1">
    <citation type="submission" date="2019-02" db="EMBL/GenBank/DDBJ databases">
        <title>Bacterial novel species Emticicia sp. 17J42-9 isolated from soil.</title>
        <authorList>
            <person name="Jung H.-Y."/>
        </authorList>
    </citation>
    <scope>NUCLEOTIDE SEQUENCE [LARGE SCALE GENOMIC DNA]</scope>
    <source>
        <strain evidence="2 3">17J42-9</strain>
    </source>
</reference>
<sequence length="304" mass="35728">MKKTVILLLASFGAFAQKSADITAIKGQCGCHEVKFDYAETFTPNKEYKLKDQYHAKGTEYVFVVEESKDKIVIQHLLAIGDTMVVKHWREDWTYEDPNLLSFYKEGVWKYSQFEKGAVKKGWTQKVYEVDDAPRYEGFAQWSHANGKHLWESKVDAPLPRREYTKRKDYNVLKRGNRIYVTDAGYLHEQDNDKILRKEGTDLLIVQEKGINDYKKLSDEKACEVTKKWWAEHAPFWADVRAEWAQVFDQHKNITIKQFVRSKMLSEYFTAIEKEKNDSVTNRKKIKEVLNQFVVYNDEVIGKN</sequence>
<dbReference type="Proteomes" id="UP000293162">
    <property type="component" value="Unassembled WGS sequence"/>
</dbReference>
<dbReference type="RefSeq" id="WP_130020538.1">
    <property type="nucleotide sequence ID" value="NZ_SEWF01000009.1"/>
</dbReference>
<keyword evidence="1" id="KW-0732">Signal</keyword>
<evidence type="ECO:0000256" key="1">
    <source>
        <dbReference type="SAM" id="SignalP"/>
    </source>
</evidence>
<dbReference type="OrthoDB" id="8564954at2"/>
<organism evidence="2 3">
    <name type="scientific">Emticicia agri</name>
    <dbReference type="NCBI Taxonomy" id="2492393"/>
    <lineage>
        <taxon>Bacteria</taxon>
        <taxon>Pseudomonadati</taxon>
        <taxon>Bacteroidota</taxon>
        <taxon>Cytophagia</taxon>
        <taxon>Cytophagales</taxon>
        <taxon>Leadbetterellaceae</taxon>
        <taxon>Emticicia</taxon>
    </lineage>
</organism>
<dbReference type="Pfam" id="PF20311">
    <property type="entry name" value="DUF6607"/>
    <property type="match status" value="1"/>
</dbReference>
<dbReference type="InterPro" id="IPR046715">
    <property type="entry name" value="DUF6607"/>
</dbReference>
<keyword evidence="3" id="KW-1185">Reference proteome</keyword>
<dbReference type="AlphaFoldDB" id="A0A4Q5M325"/>
<accession>A0A4Q5M325</accession>
<comment type="caution">
    <text evidence="2">The sequence shown here is derived from an EMBL/GenBank/DDBJ whole genome shotgun (WGS) entry which is preliminary data.</text>
</comment>
<name>A0A4Q5M325_9BACT</name>
<gene>
    <name evidence="2" type="ORF">EWM59_08540</name>
</gene>
<proteinExistence type="predicted"/>
<feature type="signal peptide" evidence="1">
    <location>
        <begin position="1"/>
        <end position="16"/>
    </location>
</feature>
<evidence type="ECO:0000313" key="3">
    <source>
        <dbReference type="Proteomes" id="UP000293162"/>
    </source>
</evidence>